<sequence length="361" mass="37189">MRATFRLFPWDVEGDLDAARALADDGIDRVALAATYHGARTITPRHPAHRIVDVPHSASYLRGASPLPAGDFSFDRARAELEAADIEVGVWAVVGHLDAALPSLPRVRNAFGDRLDHAPCLSHEAVRAALREIVAAAAVAARGGTLHLEALGWQGLGHGSLHEKLHGADLADGAAELLALCACEACAERAGMSQAQAVGAVRAALARASDPSRADADADADALDALRRARAETAERFAVDALEVAFGAGVRTVGIAAAELPLQTGADASGLDVLVDCWGDVARGRGNLARAGGGTAYVDALTGDPDGFAAAWADLVAHGATGLHVYHAGLASTERRRAAARAAAAITSPDADAERGEMRST</sequence>
<gene>
    <name evidence="1" type="ORF">ABIQ69_02705</name>
</gene>
<dbReference type="RefSeq" id="WP_350348864.1">
    <property type="nucleotide sequence ID" value="NZ_CP158374.1"/>
</dbReference>
<reference evidence="1" key="1">
    <citation type="submission" date="2024-05" db="EMBL/GenBank/DDBJ databases">
        <authorList>
            <person name="Yu L."/>
        </authorList>
    </citation>
    <scope>NUCLEOTIDE SEQUENCE</scope>
    <source>
        <strain evidence="1">G08B096</strain>
    </source>
</reference>
<proteinExistence type="predicted"/>
<dbReference type="AlphaFoldDB" id="A0AAU7WA35"/>
<protein>
    <submittedName>
        <fullName evidence="1">Uncharacterized protein</fullName>
    </submittedName>
</protein>
<name>A0AAU7WA35_9MICO</name>
<evidence type="ECO:0000313" key="1">
    <source>
        <dbReference type="EMBL" id="XBX82848.1"/>
    </source>
</evidence>
<accession>A0AAU7WA35</accession>
<dbReference type="EMBL" id="CP158374">
    <property type="protein sequence ID" value="XBX82848.1"/>
    <property type="molecule type" value="Genomic_DNA"/>
</dbReference>
<organism evidence="1">
    <name type="scientific">Agromyces sp. G08B096</name>
    <dbReference type="NCBI Taxonomy" id="3156399"/>
    <lineage>
        <taxon>Bacteria</taxon>
        <taxon>Bacillati</taxon>
        <taxon>Actinomycetota</taxon>
        <taxon>Actinomycetes</taxon>
        <taxon>Micrococcales</taxon>
        <taxon>Microbacteriaceae</taxon>
        <taxon>Agromyces</taxon>
    </lineage>
</organism>